<accession>A0A814HBR8</accession>
<sequence length="324" mass="38319">MHMNNHLSTVESLPNEILMGLYEYFDGRELYNIFYNLNFRFNSLLRSVRHLSLYYQAPFDNSTHCHTIYSSQIHALNIYSKQNLKLNQFFNVHRLTLWFPTDEQIFQIHAKYFPRLEYLSVSYTISKPSICSLYEKIFSNDFSLLKSCFLSGNESPTQASKWTQSPNLKYLHITSINPSVLIACPNLNALNLILPTLHDISPNLIVHLNLKRLKLILTSIVWFEDEKKFEVLFSAMPNIHRLSLHKLFSIINPINLLLNYDWLSTIIIRCLPLLKEFIYHVYIFNLFNLDQLDIDRSLPEIKENFSKMYQNQSEYCLKIKPYNT</sequence>
<name>A0A814HBR8_9BILA</name>
<dbReference type="EMBL" id="CAJNOV010000167">
    <property type="protein sequence ID" value="CAF1008650.1"/>
    <property type="molecule type" value="Genomic_DNA"/>
</dbReference>
<dbReference type="Proteomes" id="UP000676336">
    <property type="component" value="Unassembled WGS sequence"/>
</dbReference>
<dbReference type="Proteomes" id="UP000663855">
    <property type="component" value="Unassembled WGS sequence"/>
</dbReference>
<evidence type="ECO:0000313" key="3">
    <source>
        <dbReference type="EMBL" id="CAF2154558.1"/>
    </source>
</evidence>
<proteinExistence type="predicted"/>
<reference evidence="2" key="1">
    <citation type="submission" date="2021-02" db="EMBL/GenBank/DDBJ databases">
        <authorList>
            <person name="Nowell W R."/>
        </authorList>
    </citation>
    <scope>NUCLEOTIDE SEQUENCE</scope>
</reference>
<dbReference type="EMBL" id="CAJOBI010003064">
    <property type="protein sequence ID" value="CAF3955023.1"/>
    <property type="molecule type" value="Genomic_DNA"/>
</dbReference>
<comment type="caution">
    <text evidence="2">The sequence shown here is derived from an EMBL/GenBank/DDBJ whole genome shotgun (WGS) entry which is preliminary data.</text>
</comment>
<organism evidence="2 5">
    <name type="scientific">Rotaria magnacalcarata</name>
    <dbReference type="NCBI Taxonomy" id="392030"/>
    <lineage>
        <taxon>Eukaryota</taxon>
        <taxon>Metazoa</taxon>
        <taxon>Spiralia</taxon>
        <taxon>Gnathifera</taxon>
        <taxon>Rotifera</taxon>
        <taxon>Eurotatoria</taxon>
        <taxon>Bdelloidea</taxon>
        <taxon>Philodinida</taxon>
        <taxon>Philodinidae</taxon>
        <taxon>Rotaria</taxon>
    </lineage>
</organism>
<evidence type="ECO:0000313" key="5">
    <source>
        <dbReference type="Proteomes" id="UP000663855"/>
    </source>
</evidence>
<dbReference type="Proteomes" id="UP000663824">
    <property type="component" value="Unassembled WGS sequence"/>
</dbReference>
<dbReference type="EMBL" id="CAJNRE010017434">
    <property type="protein sequence ID" value="CAF2154558.1"/>
    <property type="molecule type" value="Genomic_DNA"/>
</dbReference>
<dbReference type="InterPro" id="IPR001810">
    <property type="entry name" value="F-box_dom"/>
</dbReference>
<feature type="domain" description="F-box" evidence="1">
    <location>
        <begin position="7"/>
        <end position="57"/>
    </location>
</feature>
<evidence type="ECO:0000313" key="2">
    <source>
        <dbReference type="EMBL" id="CAF1008650.1"/>
    </source>
</evidence>
<evidence type="ECO:0000259" key="1">
    <source>
        <dbReference type="PROSITE" id="PS50181"/>
    </source>
</evidence>
<dbReference type="PROSITE" id="PS50181">
    <property type="entry name" value="FBOX"/>
    <property type="match status" value="1"/>
</dbReference>
<evidence type="ECO:0000313" key="4">
    <source>
        <dbReference type="EMBL" id="CAF3955023.1"/>
    </source>
</evidence>
<gene>
    <name evidence="2" type="ORF">CJN711_LOCUS2723</name>
    <name evidence="3" type="ORF">MBJ925_LOCUS31894</name>
    <name evidence="4" type="ORF">SMN809_LOCUS9466</name>
</gene>
<dbReference type="AlphaFoldDB" id="A0A814HBR8"/>
<protein>
    <recommendedName>
        <fullName evidence="1">F-box domain-containing protein</fullName>
    </recommendedName>
</protein>